<gene>
    <name evidence="1" type="ORF">EI546_10745</name>
</gene>
<sequence>MKHTEKHIIRFLALIAVFLAFGNSGFANIKFSYGVSDAQDKVFSFQEDSQEKPYQFRAISIGEASQTISQNENFGVGLFPIFYSRQEYVETPASSTFHCFYSLKDKRELIFQYLFPFHFFW</sequence>
<dbReference type="EMBL" id="CP034951">
    <property type="protein sequence ID" value="QAA82171.1"/>
    <property type="molecule type" value="Genomic_DNA"/>
</dbReference>
<reference evidence="1 2" key="1">
    <citation type="submission" date="2019-01" db="EMBL/GenBank/DDBJ databases">
        <title>Complete genome sequencing of Aequorivita sp. H23M31.</title>
        <authorList>
            <person name="Bae J.-W."/>
        </authorList>
    </citation>
    <scope>NUCLEOTIDE SEQUENCE [LARGE SCALE GENOMIC DNA]</scope>
    <source>
        <strain evidence="1 2">H23M31</strain>
    </source>
</reference>
<evidence type="ECO:0000313" key="1">
    <source>
        <dbReference type="EMBL" id="QAA82171.1"/>
    </source>
</evidence>
<dbReference type="KEGG" id="aev:EI546_10745"/>
<dbReference type="OrthoDB" id="1453768at2"/>
<accession>A0A410G4K4</accession>
<dbReference type="RefSeq" id="WP_128250544.1">
    <property type="nucleotide sequence ID" value="NZ_CP034951.1"/>
</dbReference>
<dbReference type="AlphaFoldDB" id="A0A410G4K4"/>
<organism evidence="1 2">
    <name type="scientific">Aequorivita ciconiae</name>
    <dbReference type="NCBI Taxonomy" id="2494375"/>
    <lineage>
        <taxon>Bacteria</taxon>
        <taxon>Pseudomonadati</taxon>
        <taxon>Bacteroidota</taxon>
        <taxon>Flavobacteriia</taxon>
        <taxon>Flavobacteriales</taxon>
        <taxon>Flavobacteriaceae</taxon>
        <taxon>Aequorivita</taxon>
    </lineage>
</organism>
<dbReference type="Proteomes" id="UP000285517">
    <property type="component" value="Chromosome"/>
</dbReference>
<name>A0A410G4K4_9FLAO</name>
<protein>
    <submittedName>
        <fullName evidence="1">Uncharacterized protein</fullName>
    </submittedName>
</protein>
<evidence type="ECO:0000313" key="2">
    <source>
        <dbReference type="Proteomes" id="UP000285517"/>
    </source>
</evidence>
<keyword evidence="2" id="KW-1185">Reference proteome</keyword>
<proteinExistence type="predicted"/>